<organism evidence="1 2">
    <name type="scientific">Trapa natans</name>
    <name type="common">Water chestnut</name>
    <dbReference type="NCBI Taxonomy" id="22666"/>
    <lineage>
        <taxon>Eukaryota</taxon>
        <taxon>Viridiplantae</taxon>
        <taxon>Streptophyta</taxon>
        <taxon>Embryophyta</taxon>
        <taxon>Tracheophyta</taxon>
        <taxon>Spermatophyta</taxon>
        <taxon>Magnoliopsida</taxon>
        <taxon>eudicotyledons</taxon>
        <taxon>Gunneridae</taxon>
        <taxon>Pentapetalae</taxon>
        <taxon>rosids</taxon>
        <taxon>malvids</taxon>
        <taxon>Myrtales</taxon>
        <taxon>Lythraceae</taxon>
        <taxon>Trapa</taxon>
    </lineage>
</organism>
<reference evidence="1 2" key="1">
    <citation type="journal article" date="2023" name="Hortic Res">
        <title>Pangenome of water caltrop reveals structural variations and asymmetric subgenome divergence after allopolyploidization.</title>
        <authorList>
            <person name="Zhang X."/>
            <person name="Chen Y."/>
            <person name="Wang L."/>
            <person name="Yuan Y."/>
            <person name="Fang M."/>
            <person name="Shi L."/>
            <person name="Lu R."/>
            <person name="Comes H.P."/>
            <person name="Ma Y."/>
            <person name="Chen Y."/>
            <person name="Huang G."/>
            <person name="Zhou Y."/>
            <person name="Zheng Z."/>
            <person name="Qiu Y."/>
        </authorList>
    </citation>
    <scope>NUCLEOTIDE SEQUENCE [LARGE SCALE GENOMIC DNA]</scope>
    <source>
        <strain evidence="1">F231</strain>
    </source>
</reference>
<keyword evidence="2" id="KW-1185">Reference proteome</keyword>
<dbReference type="InterPro" id="IPR008972">
    <property type="entry name" value="Cupredoxin"/>
</dbReference>
<evidence type="ECO:0000313" key="2">
    <source>
        <dbReference type="Proteomes" id="UP001346149"/>
    </source>
</evidence>
<comment type="caution">
    <text evidence="1">The sequence shown here is derived from an EMBL/GenBank/DDBJ whole genome shotgun (WGS) entry which is preliminary data.</text>
</comment>
<dbReference type="AlphaFoldDB" id="A0AAN7KYA5"/>
<dbReference type="Proteomes" id="UP001346149">
    <property type="component" value="Unassembled WGS sequence"/>
</dbReference>
<dbReference type="EMBL" id="JAXQNO010000017">
    <property type="protein sequence ID" value="KAK4778618.1"/>
    <property type="molecule type" value="Genomic_DNA"/>
</dbReference>
<protein>
    <submittedName>
        <fullName evidence="1">Uncharacterized protein</fullName>
    </submittedName>
</protein>
<proteinExistence type="predicted"/>
<dbReference type="Gene3D" id="2.60.40.420">
    <property type="entry name" value="Cupredoxins - blue copper proteins"/>
    <property type="match status" value="1"/>
</dbReference>
<evidence type="ECO:0000313" key="1">
    <source>
        <dbReference type="EMBL" id="KAK4778618.1"/>
    </source>
</evidence>
<accession>A0AAN7KYA5</accession>
<name>A0AAN7KYA5_TRANT</name>
<gene>
    <name evidence="1" type="ORF">SAY86_006146</name>
</gene>
<sequence>MVLIVSATNHAVGCAASGWDLTSDIGSWSAKTSSHAVDFRVFNYTPVHDVLEVNATDFTPAKP</sequence>
<dbReference type="SUPFAM" id="SSF49503">
    <property type="entry name" value="Cupredoxins"/>
    <property type="match status" value="1"/>
</dbReference>